<evidence type="ECO:0000256" key="7">
    <source>
        <dbReference type="ARBA" id="ARBA00022593"/>
    </source>
</evidence>
<keyword evidence="16" id="KW-0472">Membrane</keyword>
<dbReference type="InterPro" id="IPR025654">
    <property type="entry name" value="PEX2/10"/>
</dbReference>
<evidence type="ECO:0000256" key="13">
    <source>
        <dbReference type="ARBA" id="ARBA00022833"/>
    </source>
</evidence>
<dbReference type="PROSITE" id="PS00518">
    <property type="entry name" value="ZF_RING_1"/>
    <property type="match status" value="1"/>
</dbReference>
<evidence type="ECO:0000256" key="15">
    <source>
        <dbReference type="ARBA" id="ARBA00022989"/>
    </source>
</evidence>
<evidence type="ECO:0000256" key="4">
    <source>
        <dbReference type="ARBA" id="ARBA00008704"/>
    </source>
</evidence>
<comment type="subcellular location">
    <subcellularLocation>
        <location evidence="2">Peroxisome membrane</location>
        <topology evidence="2">Multi-pass membrane protein</topology>
    </subcellularLocation>
</comment>
<feature type="domain" description="RING-type" evidence="19">
    <location>
        <begin position="259"/>
        <end position="296"/>
    </location>
</feature>
<comment type="similarity">
    <text evidence="4">Belongs to the pex2/pex10/pex12 family.</text>
</comment>
<evidence type="ECO:0000256" key="17">
    <source>
        <dbReference type="ARBA" id="ARBA00023140"/>
    </source>
</evidence>
<dbReference type="InterPro" id="IPR006845">
    <property type="entry name" value="Pex_N"/>
</dbReference>
<evidence type="ECO:0000256" key="14">
    <source>
        <dbReference type="ARBA" id="ARBA00022927"/>
    </source>
</evidence>
<evidence type="ECO:0000259" key="19">
    <source>
        <dbReference type="PROSITE" id="PS50089"/>
    </source>
</evidence>
<keyword evidence="13" id="KW-0862">Zinc</keyword>
<evidence type="ECO:0000256" key="8">
    <source>
        <dbReference type="ARBA" id="ARBA00022679"/>
    </source>
</evidence>
<keyword evidence="11 18" id="KW-0863">Zinc-finger</keyword>
<comment type="caution">
    <text evidence="20">The sequence shown here is derived from an EMBL/GenBank/DDBJ whole genome shotgun (WGS) entry which is preliminary data.</text>
</comment>
<sequence>MGTNNKWPRRKLRCASQAEILRAHQRDDDFVKDLRDKLAETLQNLSVRHALSRCIQSDIPFKLLYFVFTSGMGNQTLGEEYTGIVQADLEARRVPTLTVRVLAAILECLGERTLLGLLGQLQARVNHPQSELTPAAATFLNASLSKLRMMIPVIILLHKGLFYLYGRYYSLGRRIAGLDHAKVTITHICNSVPTLVLPFFMEYDLQVYGHRPVDTVSWGLKLLGVATLIQSLLKIWQTSNTQDVNTATVSSAQSIDHSCQMCFEARATTTTLCGHLFCWSCLSEWLRVKPQCPYCREHMPPSRIIHMMNL</sequence>
<evidence type="ECO:0000256" key="12">
    <source>
        <dbReference type="ARBA" id="ARBA00022786"/>
    </source>
</evidence>
<dbReference type="Gene3D" id="3.30.40.10">
    <property type="entry name" value="Zinc/RING finger domain, C3HC4 (zinc finger)"/>
    <property type="match status" value="1"/>
</dbReference>
<evidence type="ECO:0000313" key="21">
    <source>
        <dbReference type="Proteomes" id="UP000279307"/>
    </source>
</evidence>
<evidence type="ECO:0000256" key="16">
    <source>
        <dbReference type="ARBA" id="ARBA00023136"/>
    </source>
</evidence>
<gene>
    <name evidence="20" type="ORF">DMN91_003204</name>
</gene>
<evidence type="ECO:0000256" key="18">
    <source>
        <dbReference type="PROSITE-ProRule" id="PRU00175"/>
    </source>
</evidence>
<dbReference type="Pfam" id="PF13639">
    <property type="entry name" value="zf-RING_2"/>
    <property type="match status" value="1"/>
</dbReference>
<dbReference type="GO" id="GO:0008270">
    <property type="term" value="F:zinc ion binding"/>
    <property type="evidence" value="ECO:0007669"/>
    <property type="project" value="UniProtKB-KW"/>
</dbReference>
<dbReference type="GO" id="GO:0005778">
    <property type="term" value="C:peroxisomal membrane"/>
    <property type="evidence" value="ECO:0007669"/>
    <property type="project" value="UniProtKB-SubCell"/>
</dbReference>
<keyword evidence="12" id="KW-0833">Ubl conjugation pathway</keyword>
<protein>
    <recommendedName>
        <fullName evidence="5">RING-type E3 ubiquitin transferase</fullName>
        <ecNumber evidence="5">2.3.2.27</ecNumber>
    </recommendedName>
</protein>
<comment type="pathway">
    <text evidence="3">Protein modification; protein ubiquitination.</text>
</comment>
<dbReference type="PROSITE" id="PS50089">
    <property type="entry name" value="ZF_RING_2"/>
    <property type="match status" value="1"/>
</dbReference>
<dbReference type="AlphaFoldDB" id="A0A3L8DXU3"/>
<proteinExistence type="inferred from homology"/>
<keyword evidence="6" id="KW-0813">Transport</keyword>
<dbReference type="OrthoDB" id="6270329at2759"/>
<dbReference type="PANTHER" id="PTHR23350">
    <property type="entry name" value="PEROXISOME ASSEMBLY PROTEIN 10"/>
    <property type="match status" value="1"/>
</dbReference>
<accession>A0A3L8DXU3</accession>
<evidence type="ECO:0000256" key="1">
    <source>
        <dbReference type="ARBA" id="ARBA00000900"/>
    </source>
</evidence>
<evidence type="ECO:0000256" key="10">
    <source>
        <dbReference type="ARBA" id="ARBA00022723"/>
    </source>
</evidence>
<dbReference type="GO" id="GO:0016558">
    <property type="term" value="P:protein import into peroxisome matrix"/>
    <property type="evidence" value="ECO:0007669"/>
    <property type="project" value="InterPro"/>
</dbReference>
<dbReference type="InterPro" id="IPR013083">
    <property type="entry name" value="Znf_RING/FYVE/PHD"/>
</dbReference>
<evidence type="ECO:0000313" key="20">
    <source>
        <dbReference type="EMBL" id="RLU25112.1"/>
    </source>
</evidence>
<organism evidence="20 21">
    <name type="scientific">Ooceraea biroi</name>
    <name type="common">Clonal raider ant</name>
    <name type="synonym">Cerapachys biroi</name>
    <dbReference type="NCBI Taxonomy" id="2015173"/>
    <lineage>
        <taxon>Eukaryota</taxon>
        <taxon>Metazoa</taxon>
        <taxon>Ecdysozoa</taxon>
        <taxon>Arthropoda</taxon>
        <taxon>Hexapoda</taxon>
        <taxon>Insecta</taxon>
        <taxon>Pterygota</taxon>
        <taxon>Neoptera</taxon>
        <taxon>Endopterygota</taxon>
        <taxon>Hymenoptera</taxon>
        <taxon>Apocrita</taxon>
        <taxon>Aculeata</taxon>
        <taxon>Formicoidea</taxon>
        <taxon>Formicidae</taxon>
        <taxon>Dorylinae</taxon>
        <taxon>Ooceraea</taxon>
    </lineage>
</organism>
<dbReference type="InterPro" id="IPR017907">
    <property type="entry name" value="Znf_RING_CS"/>
</dbReference>
<evidence type="ECO:0000256" key="5">
    <source>
        <dbReference type="ARBA" id="ARBA00012483"/>
    </source>
</evidence>
<evidence type="ECO:0000256" key="2">
    <source>
        <dbReference type="ARBA" id="ARBA00004585"/>
    </source>
</evidence>
<dbReference type="Pfam" id="PF04757">
    <property type="entry name" value="Pex2_Pex12"/>
    <property type="match status" value="1"/>
</dbReference>
<evidence type="ECO:0000256" key="11">
    <source>
        <dbReference type="ARBA" id="ARBA00022771"/>
    </source>
</evidence>
<evidence type="ECO:0000256" key="6">
    <source>
        <dbReference type="ARBA" id="ARBA00022448"/>
    </source>
</evidence>
<evidence type="ECO:0000256" key="3">
    <source>
        <dbReference type="ARBA" id="ARBA00004906"/>
    </source>
</evidence>
<dbReference type="PANTHER" id="PTHR23350:SF0">
    <property type="entry name" value="PEROXISOME BIOGENESIS FACTOR 10"/>
    <property type="match status" value="1"/>
</dbReference>
<name>A0A3L8DXU3_OOCBI</name>
<keyword evidence="15" id="KW-1133">Transmembrane helix</keyword>
<evidence type="ECO:0000256" key="9">
    <source>
        <dbReference type="ARBA" id="ARBA00022692"/>
    </source>
</evidence>
<dbReference type="Proteomes" id="UP000279307">
    <property type="component" value="Chromosome 3"/>
</dbReference>
<dbReference type="InterPro" id="IPR001841">
    <property type="entry name" value="Znf_RING"/>
</dbReference>
<keyword evidence="17" id="KW-0576">Peroxisome</keyword>
<dbReference type="SMART" id="SM00184">
    <property type="entry name" value="RING"/>
    <property type="match status" value="1"/>
</dbReference>
<keyword evidence="10" id="KW-0479">Metal-binding</keyword>
<keyword evidence="7" id="KW-0962">Peroxisome biogenesis</keyword>
<dbReference type="EMBL" id="QOIP01000003">
    <property type="protein sequence ID" value="RLU25112.1"/>
    <property type="molecule type" value="Genomic_DNA"/>
</dbReference>
<keyword evidence="9" id="KW-0812">Transmembrane</keyword>
<dbReference type="EC" id="2.3.2.27" evidence="5"/>
<keyword evidence="8" id="KW-0808">Transferase</keyword>
<dbReference type="SUPFAM" id="SSF57850">
    <property type="entry name" value="RING/U-box"/>
    <property type="match status" value="1"/>
</dbReference>
<keyword evidence="14" id="KW-0653">Protein transport</keyword>
<dbReference type="GO" id="GO:0061630">
    <property type="term" value="F:ubiquitin protein ligase activity"/>
    <property type="evidence" value="ECO:0007669"/>
    <property type="project" value="UniProtKB-EC"/>
</dbReference>
<comment type="catalytic activity">
    <reaction evidence="1">
        <text>S-ubiquitinyl-[E2 ubiquitin-conjugating enzyme]-L-cysteine + [acceptor protein]-L-lysine = [E2 ubiquitin-conjugating enzyme]-L-cysteine + N(6)-ubiquitinyl-[acceptor protein]-L-lysine.</text>
        <dbReference type="EC" id="2.3.2.27"/>
    </reaction>
</comment>
<reference evidence="20 21" key="1">
    <citation type="journal article" date="2018" name="Genome Res.">
        <title>The genomic architecture and molecular evolution of ant odorant receptors.</title>
        <authorList>
            <person name="McKenzie S.K."/>
            <person name="Kronauer D.J.C."/>
        </authorList>
    </citation>
    <scope>NUCLEOTIDE SEQUENCE [LARGE SCALE GENOMIC DNA]</scope>
    <source>
        <strain evidence="20">Clonal line C1</strain>
    </source>
</reference>